<name>A0AA42DQY1_9FIRM</name>
<evidence type="ECO:0000256" key="1">
    <source>
        <dbReference type="ARBA" id="ARBA00022694"/>
    </source>
</evidence>
<evidence type="ECO:0000313" key="4">
    <source>
        <dbReference type="Proteomes" id="UP001169242"/>
    </source>
</evidence>
<dbReference type="GO" id="GO:0005737">
    <property type="term" value="C:cytoplasm"/>
    <property type="evidence" value="ECO:0007669"/>
    <property type="project" value="UniProtKB-SubCell"/>
</dbReference>
<organism evidence="3 4">
    <name type="scientific">Holtiella tumoricola</name>
    <dbReference type="NCBI Taxonomy" id="3018743"/>
    <lineage>
        <taxon>Bacteria</taxon>
        <taxon>Bacillati</taxon>
        <taxon>Bacillota</taxon>
        <taxon>Clostridia</taxon>
        <taxon>Lachnospirales</taxon>
        <taxon>Cellulosilyticaceae</taxon>
        <taxon>Holtiella</taxon>
    </lineage>
</organism>
<dbReference type="Pfam" id="PF05636">
    <property type="entry name" value="HIGH_NTase1"/>
    <property type="match status" value="1"/>
</dbReference>
<dbReference type="EMBL" id="JAQIFT010000059">
    <property type="protein sequence ID" value="MDA3733122.1"/>
    <property type="molecule type" value="Genomic_DNA"/>
</dbReference>
<dbReference type="GO" id="GO:0016879">
    <property type="term" value="F:ligase activity, forming carbon-nitrogen bonds"/>
    <property type="evidence" value="ECO:0007669"/>
    <property type="project" value="UniProtKB-UniRule"/>
</dbReference>
<dbReference type="PANTHER" id="PTHR37825">
    <property type="entry name" value="TRNA(MET) CYTIDINE ACETATE LIGASE"/>
    <property type="match status" value="1"/>
</dbReference>
<dbReference type="EC" id="6.3.4.-" evidence="2"/>
<keyword evidence="2" id="KW-0963">Cytoplasm</keyword>
<dbReference type="NCBIfam" id="NF010191">
    <property type="entry name" value="PRK13670.1"/>
    <property type="match status" value="1"/>
</dbReference>
<reference evidence="3" key="1">
    <citation type="journal article" date="2023" name="Int. J. Syst. Evol. Microbiol.">
        <title>&lt;i&gt;Holtiella tumoricola&lt;/i&gt; gen. nov. sp. nov., isolated from a human clinical sample.</title>
        <authorList>
            <person name="Allen-Vercoe E."/>
            <person name="Daigneault M.C."/>
            <person name="Vancuren S.J."/>
            <person name="Cochrane K."/>
            <person name="O'Neal L.L."/>
            <person name="Sankaranarayanan K."/>
            <person name="Lawson P.A."/>
        </authorList>
    </citation>
    <scope>NUCLEOTIDE SEQUENCE</scope>
    <source>
        <strain evidence="3">CC70A</strain>
    </source>
</reference>
<keyword evidence="1 2" id="KW-0819">tRNA processing</keyword>
<dbReference type="GO" id="GO:0006400">
    <property type="term" value="P:tRNA modification"/>
    <property type="evidence" value="ECO:0007669"/>
    <property type="project" value="UniProtKB-UniRule"/>
</dbReference>
<comment type="catalytic activity">
    <reaction evidence="2">
        <text>cytidine(34) in elongator tRNA(Met) + acetate + ATP = N(4)-acetylcytidine(34) in elongator tRNA(Met) + AMP + diphosphate</text>
        <dbReference type="Rhea" id="RHEA:58144"/>
        <dbReference type="Rhea" id="RHEA-COMP:10693"/>
        <dbReference type="Rhea" id="RHEA-COMP:10694"/>
        <dbReference type="ChEBI" id="CHEBI:30089"/>
        <dbReference type="ChEBI" id="CHEBI:30616"/>
        <dbReference type="ChEBI" id="CHEBI:33019"/>
        <dbReference type="ChEBI" id="CHEBI:74900"/>
        <dbReference type="ChEBI" id="CHEBI:82748"/>
        <dbReference type="ChEBI" id="CHEBI:456215"/>
    </reaction>
</comment>
<keyword evidence="2" id="KW-0694">RNA-binding</keyword>
<keyword evidence="4" id="KW-1185">Reference proteome</keyword>
<keyword evidence="2" id="KW-0067">ATP-binding</keyword>
<comment type="function">
    <text evidence="2">Catalyzes the formation of N(4)-acetylcytidine (ac(4)C) at the wobble position of elongator tRNA(Met), using acetate and ATP as substrates. First activates an acetate ion to form acetyladenylate (Ac-AMP) and then transfers the acetyl group to tRNA to form ac(4)C34.</text>
</comment>
<feature type="binding site" evidence="2">
    <location>
        <position position="102"/>
    </location>
    <ligand>
        <name>ATP</name>
        <dbReference type="ChEBI" id="CHEBI:30616"/>
    </ligand>
</feature>
<proteinExistence type="inferred from homology"/>
<comment type="subcellular location">
    <subcellularLocation>
        <location evidence="2">Cytoplasm</location>
    </subcellularLocation>
</comment>
<dbReference type="GO" id="GO:0000049">
    <property type="term" value="F:tRNA binding"/>
    <property type="evidence" value="ECO:0007669"/>
    <property type="project" value="UniProtKB-KW"/>
</dbReference>
<comment type="caution">
    <text evidence="3">The sequence shown here is derived from an EMBL/GenBank/DDBJ whole genome shotgun (WGS) entry which is preliminary data.</text>
</comment>
<keyword evidence="2" id="KW-0820">tRNA-binding</keyword>
<dbReference type="Proteomes" id="UP001169242">
    <property type="component" value="Unassembled WGS sequence"/>
</dbReference>
<feature type="binding site" evidence="2">
    <location>
        <begin position="7"/>
        <end position="20"/>
    </location>
    <ligand>
        <name>ATP</name>
        <dbReference type="ChEBI" id="CHEBI:30616"/>
    </ligand>
</feature>
<dbReference type="Gene3D" id="3.40.50.620">
    <property type="entry name" value="HUPs"/>
    <property type="match status" value="1"/>
</dbReference>
<feature type="binding site" evidence="2">
    <location>
        <position position="170"/>
    </location>
    <ligand>
        <name>ATP</name>
        <dbReference type="ChEBI" id="CHEBI:30616"/>
    </ligand>
</feature>
<sequence>MHIIGIVVEYNPFHNGHFYQIQQIRKKYPGCAIVVVMSGHFSQRGLPCVLDKFSRSEMALACGVDLVLELPVVYATASAERFSQAAVSLLHKSGIVDILCFGSETPDLALMQELASLLLEEPPFVSAQIKNYLSQGESYPRARLLSIKEYLSTYTKDTVDTLETILSSPNNILSIEYLKALKHLNSPIQPFPIQRHIAGYHETTIEGPIASATAIRQDLALGEGHKAKGSMPEPAYHLLNQYTPKSINLDDYSELFHYKMIMSNLESLYAVWDIPSNLCRSLYHASKTLQPLSEIVNQVTSKTYTRATVQRAIIRILLSVQTDDLLALEKLNWIPYIHVLGCNKTSTALLSLLSQKSEVPLLINVSKDENNLDDLGQKLFNYELQASKLYALLSQDAILLEKDYKYHPIRR</sequence>
<dbReference type="InterPro" id="IPR008513">
    <property type="entry name" value="tRNA(Met)_cyd_acetate_ligase"/>
</dbReference>
<accession>A0AA42DQY1</accession>
<keyword evidence="2" id="KW-0436">Ligase</keyword>
<dbReference type="InterPro" id="IPR014729">
    <property type="entry name" value="Rossmann-like_a/b/a_fold"/>
</dbReference>
<dbReference type="HAMAP" id="MF_01539">
    <property type="entry name" value="TmcAL"/>
    <property type="match status" value="1"/>
</dbReference>
<keyword evidence="2" id="KW-0547">Nucleotide-binding</keyword>
<comment type="similarity">
    <text evidence="2">Belongs to the TmcAL family.</text>
</comment>
<dbReference type="RefSeq" id="WP_271013014.1">
    <property type="nucleotide sequence ID" value="NZ_JAQIFT010000059.1"/>
</dbReference>
<dbReference type="GO" id="GO:0005524">
    <property type="term" value="F:ATP binding"/>
    <property type="evidence" value="ECO:0007669"/>
    <property type="project" value="UniProtKB-KW"/>
</dbReference>
<dbReference type="PANTHER" id="PTHR37825:SF1">
    <property type="entry name" value="TRNA(MET) CYTIDINE ACETATE LIGASE"/>
    <property type="match status" value="1"/>
</dbReference>
<comment type="caution">
    <text evidence="2">Lacks conserved residue(s) required for the propagation of feature annotation.</text>
</comment>
<dbReference type="AlphaFoldDB" id="A0AA42DQY1"/>
<dbReference type="SUPFAM" id="SSF52374">
    <property type="entry name" value="Nucleotidylyl transferase"/>
    <property type="match status" value="1"/>
</dbReference>
<gene>
    <name evidence="2" type="primary">tmcAL</name>
    <name evidence="3" type="ORF">PBV87_16720</name>
</gene>
<protein>
    <recommendedName>
        <fullName evidence="2">tRNA(Met) cytidine acetate ligase</fullName>
        <ecNumber evidence="2">6.3.4.-</ecNumber>
    </recommendedName>
</protein>
<feature type="binding site" evidence="2">
    <location>
        <position position="195"/>
    </location>
    <ligand>
        <name>ATP</name>
        <dbReference type="ChEBI" id="CHEBI:30616"/>
    </ligand>
</feature>
<evidence type="ECO:0000313" key="3">
    <source>
        <dbReference type="EMBL" id="MDA3733122.1"/>
    </source>
</evidence>
<evidence type="ECO:0000256" key="2">
    <source>
        <dbReference type="HAMAP-Rule" id="MF_01539"/>
    </source>
</evidence>